<feature type="domain" description="Peptidase S9 prolyl oligopeptidase catalytic" evidence="5">
    <location>
        <begin position="656"/>
        <end position="860"/>
    </location>
</feature>
<dbReference type="InterPro" id="IPR002469">
    <property type="entry name" value="Peptidase_S9B_N"/>
</dbReference>
<feature type="transmembrane region" description="Helical" evidence="4">
    <location>
        <begin position="76"/>
        <end position="97"/>
    </location>
</feature>
<dbReference type="EMBL" id="GEBQ01013147">
    <property type="protein sequence ID" value="JAT26830.1"/>
    <property type="molecule type" value="Transcribed_RNA"/>
</dbReference>
<dbReference type="InterPro" id="IPR001375">
    <property type="entry name" value="Peptidase_S9_cat"/>
</dbReference>
<dbReference type="Pfam" id="PF00930">
    <property type="entry name" value="DPPIV_N"/>
    <property type="match status" value="1"/>
</dbReference>
<protein>
    <recommendedName>
        <fullName evidence="3">Venom dipeptidyl peptidase 4</fullName>
    </recommendedName>
</protein>
<keyword evidence="4" id="KW-1133">Transmembrane helix</keyword>
<gene>
    <name evidence="7" type="ORF">g.25276</name>
</gene>
<accession>A0A1B6LT15</accession>
<dbReference type="GO" id="GO:0005886">
    <property type="term" value="C:plasma membrane"/>
    <property type="evidence" value="ECO:0007669"/>
    <property type="project" value="TreeGrafter"/>
</dbReference>
<dbReference type="PANTHER" id="PTHR11731">
    <property type="entry name" value="PROTEASE FAMILY S9B,C DIPEPTIDYL-PEPTIDASE IV-RELATED"/>
    <property type="match status" value="1"/>
</dbReference>
<dbReference type="Pfam" id="PF00326">
    <property type="entry name" value="Peptidase_S9"/>
    <property type="match status" value="1"/>
</dbReference>
<evidence type="ECO:0000256" key="4">
    <source>
        <dbReference type="SAM" id="Phobius"/>
    </source>
</evidence>
<dbReference type="AlphaFoldDB" id="A0A1B6LT15"/>
<feature type="domain" description="Dipeptidylpeptidase IV N-terminal" evidence="6">
    <location>
        <begin position="175"/>
        <end position="572"/>
    </location>
</feature>
<evidence type="ECO:0000256" key="3">
    <source>
        <dbReference type="ARBA" id="ARBA00072929"/>
    </source>
</evidence>
<evidence type="ECO:0000313" key="7">
    <source>
        <dbReference type="EMBL" id="JAT26830.1"/>
    </source>
</evidence>
<dbReference type="InterPro" id="IPR050278">
    <property type="entry name" value="Serine_Prot_S9B/DPPIV"/>
</dbReference>
<dbReference type="GO" id="GO:0008236">
    <property type="term" value="F:serine-type peptidase activity"/>
    <property type="evidence" value="ECO:0007669"/>
    <property type="project" value="InterPro"/>
</dbReference>
<keyword evidence="4" id="KW-0472">Membrane</keyword>
<keyword evidence="2" id="KW-0325">Glycoprotein</keyword>
<proteinExistence type="inferred from homology"/>
<evidence type="ECO:0000259" key="6">
    <source>
        <dbReference type="Pfam" id="PF00930"/>
    </source>
</evidence>
<dbReference type="PANTHER" id="PTHR11731:SF135">
    <property type="entry name" value="INACTIVE DIPEPTIDYL PEPTIDASE 10-LIKE PROTEIN"/>
    <property type="match status" value="1"/>
</dbReference>
<comment type="similarity">
    <text evidence="1">Belongs to the peptidase S9B family. DPPIV subfamily.</text>
</comment>
<evidence type="ECO:0000256" key="2">
    <source>
        <dbReference type="ARBA" id="ARBA00023180"/>
    </source>
</evidence>
<organism evidence="7">
    <name type="scientific">Graphocephala atropunctata</name>
    <dbReference type="NCBI Taxonomy" id="36148"/>
    <lineage>
        <taxon>Eukaryota</taxon>
        <taxon>Metazoa</taxon>
        <taxon>Ecdysozoa</taxon>
        <taxon>Arthropoda</taxon>
        <taxon>Hexapoda</taxon>
        <taxon>Insecta</taxon>
        <taxon>Pterygota</taxon>
        <taxon>Neoptera</taxon>
        <taxon>Paraneoptera</taxon>
        <taxon>Hemiptera</taxon>
        <taxon>Auchenorrhyncha</taxon>
        <taxon>Membracoidea</taxon>
        <taxon>Cicadellidae</taxon>
        <taxon>Cicadellinae</taxon>
        <taxon>Cicadellini</taxon>
        <taxon>Graphocephala</taxon>
    </lineage>
</organism>
<evidence type="ECO:0000259" key="5">
    <source>
        <dbReference type="Pfam" id="PF00326"/>
    </source>
</evidence>
<dbReference type="SUPFAM" id="SSF53474">
    <property type="entry name" value="alpha/beta-Hydrolases"/>
    <property type="match status" value="1"/>
</dbReference>
<name>A0A1B6LT15_9HEMI</name>
<dbReference type="InterPro" id="IPR029058">
    <property type="entry name" value="AB_hydrolase_fold"/>
</dbReference>
<dbReference type="GO" id="GO:0006508">
    <property type="term" value="P:proteolysis"/>
    <property type="evidence" value="ECO:0007669"/>
    <property type="project" value="InterPro"/>
</dbReference>
<reference evidence="7" key="1">
    <citation type="submission" date="2015-11" db="EMBL/GenBank/DDBJ databases">
        <title>De novo transcriptome assembly of four potential Pierce s Disease insect vectors from Arizona vineyards.</title>
        <authorList>
            <person name="Tassone E.E."/>
        </authorList>
    </citation>
    <scope>NUCLEOTIDE SEQUENCE</scope>
</reference>
<keyword evidence="4" id="KW-0812">Transmembrane</keyword>
<sequence length="878" mass="99132">LESTWNRMGQARRDSWKCKACNVKGVEMQTNVQIHGGGRGLRSSPVERPSDHSYSTYNTVKELVSSTPNVRNWRGMLIALLVIVAVLGLILFSIVLLSPPDEGPRVQGTKFTLDHITSAIFKTSPFNGSWVSETEVVYRDMHGGLSVYNAHNNTVRVLMTNSTFRQLNAARFRVSSDLKFVLLVSDIKQIYTNTFEARYHIYEVATQSRTPLTPAPTTVGDTEAPLLQLALWAPRGSGLAFVHNNDLYYKPKAKGQVYRLTTTGSSTVSNGLPDWLYQEELMTSGRAVWFSPDGKSLVFASFNDTLVGQLKYPVYGPKSLYPRIHSTRYPKPGTANPEVTLWMVNVTHPKTANTTQLFPSSVMLTDSQLPYLIDVSWAADRHLAVVWMNRRQNMSAVVICSNPTWTCEDSHVQKSSRWVEPSPVLFSSDHNTYLTLLPVLDGDAGHFTHVCHVDRESHQVTPLTHGQLTVTRVLAWDNDNHIVYFEAAPERKPAQRHVYRVSDIVNITSQVQWECLTCPIYPVNGSNVSSMVDQTNESYPVKSMSCLYTRATFSQGSSPRFYILECLGPDTPSVLVLNALTNTKVAVLDPHKLLADRYASMARPQIKIFQVEVESGYHAQVRLMLPPGLREYEEMSFPLILKVGTAPGSQSVTERWEVDWSTYLVSQRNFIVAEIDGRGSGYQGDRMKHEIFHRLGQQDVEDQISVITYLRDNLRFIDRTRMGVWGKGYGGFATAMILSEEVGLFHCGIALAPITSWAHYDSVFTERFMGTPNVTDNYRGYEESDLSKRAGNLRDKPFLLIHGSADNTVHFQHSMILVHGLTQEGVMFRHQTYPDEGHNFDGVQEHLYRAMEAFWDECFGPLDFIEWEIGSTFFSFKQ</sequence>
<dbReference type="Gene3D" id="3.40.50.1820">
    <property type="entry name" value="alpha/beta hydrolase"/>
    <property type="match status" value="1"/>
</dbReference>
<dbReference type="Gene3D" id="2.140.10.30">
    <property type="entry name" value="Dipeptidylpeptidase IV, N-terminal domain"/>
    <property type="match status" value="1"/>
</dbReference>
<feature type="non-terminal residue" evidence="7">
    <location>
        <position position="1"/>
    </location>
</feature>
<dbReference type="SUPFAM" id="SSF82171">
    <property type="entry name" value="DPP6 N-terminal domain-like"/>
    <property type="match status" value="1"/>
</dbReference>
<evidence type="ECO:0000256" key="1">
    <source>
        <dbReference type="ARBA" id="ARBA00010036"/>
    </source>
</evidence>
<dbReference type="FunFam" id="3.40.50.1820:FF:000003">
    <property type="entry name" value="Dipeptidyl peptidase 4"/>
    <property type="match status" value="1"/>
</dbReference>